<evidence type="ECO:0000313" key="2">
    <source>
        <dbReference type="EnsemblPlants" id="TuG1812G0600002045.01.T01.cds366980"/>
    </source>
</evidence>
<reference evidence="2" key="2">
    <citation type="submission" date="2018-03" db="EMBL/GenBank/DDBJ databases">
        <title>The Triticum urartu genome reveals the dynamic nature of wheat genome evolution.</title>
        <authorList>
            <person name="Ling H."/>
            <person name="Ma B."/>
            <person name="Shi X."/>
            <person name="Liu H."/>
            <person name="Dong L."/>
            <person name="Sun H."/>
            <person name="Cao Y."/>
            <person name="Gao Q."/>
            <person name="Zheng S."/>
            <person name="Li Y."/>
            <person name="Yu Y."/>
            <person name="Du H."/>
            <person name="Qi M."/>
            <person name="Li Y."/>
            <person name="Yu H."/>
            <person name="Cui Y."/>
            <person name="Wang N."/>
            <person name="Chen C."/>
            <person name="Wu H."/>
            <person name="Zhao Y."/>
            <person name="Zhang J."/>
            <person name="Li Y."/>
            <person name="Zhou W."/>
            <person name="Zhang B."/>
            <person name="Hu W."/>
            <person name="Eijk M."/>
            <person name="Tang J."/>
            <person name="Witsenboer H."/>
            <person name="Zhao S."/>
            <person name="Li Z."/>
            <person name="Zhang A."/>
            <person name="Wang D."/>
            <person name="Liang C."/>
        </authorList>
    </citation>
    <scope>NUCLEOTIDE SEQUENCE [LARGE SCALE GENOMIC DNA]</scope>
    <source>
        <strain evidence="2">cv. G1812</strain>
    </source>
</reference>
<dbReference type="AlphaFoldDB" id="A0A8R7QR32"/>
<proteinExistence type="predicted"/>
<dbReference type="Proteomes" id="UP000015106">
    <property type="component" value="Chromosome 6"/>
</dbReference>
<organism evidence="2 3">
    <name type="scientific">Triticum urartu</name>
    <name type="common">Red wild einkorn</name>
    <name type="synonym">Crithodium urartu</name>
    <dbReference type="NCBI Taxonomy" id="4572"/>
    <lineage>
        <taxon>Eukaryota</taxon>
        <taxon>Viridiplantae</taxon>
        <taxon>Streptophyta</taxon>
        <taxon>Embryophyta</taxon>
        <taxon>Tracheophyta</taxon>
        <taxon>Spermatophyta</taxon>
        <taxon>Magnoliopsida</taxon>
        <taxon>Liliopsida</taxon>
        <taxon>Poales</taxon>
        <taxon>Poaceae</taxon>
        <taxon>BOP clade</taxon>
        <taxon>Pooideae</taxon>
        <taxon>Triticodae</taxon>
        <taxon>Triticeae</taxon>
        <taxon>Triticinae</taxon>
        <taxon>Triticum</taxon>
    </lineage>
</organism>
<name>A0A8R7QR32_TRIUA</name>
<sequence length="120" mass="12289">GEQERAAVGVVGLRHGLQAAVLHEGEEVQKGVCGGGGGVAGAVAGEGATMHGRPQRHADNPCCPRSRRTRSGAGQGGTSPSCPHSSSSTSSIEVWLAYMVCWYPSVAFCMTILAHCNGNI</sequence>
<keyword evidence="3" id="KW-1185">Reference proteome</keyword>
<protein>
    <submittedName>
        <fullName evidence="2">Uncharacterized protein</fullName>
    </submittedName>
</protein>
<evidence type="ECO:0000313" key="3">
    <source>
        <dbReference type="Proteomes" id="UP000015106"/>
    </source>
</evidence>
<accession>A0A8R7QR32</accession>
<feature type="compositionally biased region" description="Low complexity" evidence="1">
    <location>
        <begin position="78"/>
        <end position="88"/>
    </location>
</feature>
<dbReference type="Gramene" id="TuG1812G0600002045.01.T01">
    <property type="protein sequence ID" value="TuG1812G0600002045.01.T01.cds366980"/>
    <property type="gene ID" value="TuG1812G0600002045.01"/>
</dbReference>
<reference evidence="3" key="1">
    <citation type="journal article" date="2013" name="Nature">
        <title>Draft genome of the wheat A-genome progenitor Triticum urartu.</title>
        <authorList>
            <person name="Ling H.Q."/>
            <person name="Zhao S."/>
            <person name="Liu D."/>
            <person name="Wang J."/>
            <person name="Sun H."/>
            <person name="Zhang C."/>
            <person name="Fan H."/>
            <person name="Li D."/>
            <person name="Dong L."/>
            <person name="Tao Y."/>
            <person name="Gao C."/>
            <person name="Wu H."/>
            <person name="Li Y."/>
            <person name="Cui Y."/>
            <person name="Guo X."/>
            <person name="Zheng S."/>
            <person name="Wang B."/>
            <person name="Yu K."/>
            <person name="Liang Q."/>
            <person name="Yang W."/>
            <person name="Lou X."/>
            <person name="Chen J."/>
            <person name="Feng M."/>
            <person name="Jian J."/>
            <person name="Zhang X."/>
            <person name="Luo G."/>
            <person name="Jiang Y."/>
            <person name="Liu J."/>
            <person name="Wang Z."/>
            <person name="Sha Y."/>
            <person name="Zhang B."/>
            <person name="Wu H."/>
            <person name="Tang D."/>
            <person name="Shen Q."/>
            <person name="Xue P."/>
            <person name="Zou S."/>
            <person name="Wang X."/>
            <person name="Liu X."/>
            <person name="Wang F."/>
            <person name="Yang Y."/>
            <person name="An X."/>
            <person name="Dong Z."/>
            <person name="Zhang K."/>
            <person name="Zhang X."/>
            <person name="Luo M.C."/>
            <person name="Dvorak J."/>
            <person name="Tong Y."/>
            <person name="Wang J."/>
            <person name="Yang H."/>
            <person name="Li Z."/>
            <person name="Wang D."/>
            <person name="Zhang A."/>
            <person name="Wang J."/>
        </authorList>
    </citation>
    <scope>NUCLEOTIDE SEQUENCE</scope>
    <source>
        <strain evidence="3">cv. G1812</strain>
    </source>
</reference>
<dbReference type="EnsemblPlants" id="TuG1812G0600002045.01.T01">
    <property type="protein sequence ID" value="TuG1812G0600002045.01.T01.cds366980"/>
    <property type="gene ID" value="TuG1812G0600002045.01"/>
</dbReference>
<feature type="region of interest" description="Disordered" evidence="1">
    <location>
        <begin position="44"/>
        <end position="88"/>
    </location>
</feature>
<reference evidence="2" key="3">
    <citation type="submission" date="2022-06" db="UniProtKB">
        <authorList>
            <consortium name="EnsemblPlants"/>
        </authorList>
    </citation>
    <scope>IDENTIFICATION</scope>
</reference>
<evidence type="ECO:0000256" key="1">
    <source>
        <dbReference type="SAM" id="MobiDB-lite"/>
    </source>
</evidence>